<protein>
    <submittedName>
        <fullName evidence="1">Uncharacterized protein</fullName>
    </submittedName>
</protein>
<name>A0A380U369_9PAST</name>
<evidence type="ECO:0000313" key="1">
    <source>
        <dbReference type="EMBL" id="SUT95660.1"/>
    </source>
</evidence>
<proteinExistence type="predicted"/>
<gene>
    <name evidence="1" type="ORF">NCTC10801_02514</name>
</gene>
<keyword evidence="2" id="KW-1185">Reference proteome</keyword>
<dbReference type="EMBL" id="UFRQ01000003">
    <property type="protein sequence ID" value="SUT95660.1"/>
    <property type="molecule type" value="Genomic_DNA"/>
</dbReference>
<accession>A0A380U369</accession>
<dbReference type="AlphaFoldDB" id="A0A380U369"/>
<evidence type="ECO:0000313" key="2">
    <source>
        <dbReference type="Proteomes" id="UP000254649"/>
    </source>
</evidence>
<sequence length="115" mass="13448">MWTPLGSSYSIYYEVVKQHIATLQQALIALNNELFSLAIKYRGEKSESYIYRPNEFIAKVFKHFPNQWLSTNEIMIKTFESKGYTPDKSDFHSIVITFAHSMSKPNRILNNRLPN</sequence>
<reference evidence="1 2" key="1">
    <citation type="submission" date="2018-06" db="EMBL/GenBank/DDBJ databases">
        <authorList>
            <consortium name="Pathogen Informatics"/>
            <person name="Doyle S."/>
        </authorList>
    </citation>
    <scope>NUCLEOTIDE SEQUENCE [LARGE SCALE GENOMIC DNA]</scope>
    <source>
        <strain evidence="1 2">NCTC10801</strain>
    </source>
</reference>
<dbReference type="Proteomes" id="UP000254649">
    <property type="component" value="Unassembled WGS sequence"/>
</dbReference>
<organism evidence="1 2">
    <name type="scientific">[Actinobacillus] rossii</name>
    <dbReference type="NCBI Taxonomy" id="123820"/>
    <lineage>
        <taxon>Bacteria</taxon>
        <taxon>Pseudomonadati</taxon>
        <taxon>Pseudomonadota</taxon>
        <taxon>Gammaproteobacteria</taxon>
        <taxon>Pasteurellales</taxon>
        <taxon>Pasteurellaceae</taxon>
    </lineage>
</organism>